<dbReference type="InterPro" id="IPR016154">
    <property type="entry name" value="Heat_shock_Hsp33_C"/>
</dbReference>
<dbReference type="SUPFAM" id="SSF118352">
    <property type="entry name" value="HSP33 redox switch-like"/>
    <property type="match status" value="1"/>
</dbReference>
<dbReference type="HAMAP" id="MF_00117">
    <property type="entry name" value="HslO"/>
    <property type="match status" value="1"/>
</dbReference>
<dbReference type="EMBL" id="BAABWN010000003">
    <property type="protein sequence ID" value="GAA6167422.1"/>
    <property type="molecule type" value="Genomic_DNA"/>
</dbReference>
<feature type="disulfide bond" description="Redox-active" evidence="6">
    <location>
        <begin position="257"/>
        <end position="259"/>
    </location>
</feature>
<evidence type="ECO:0000256" key="5">
    <source>
        <dbReference type="ARBA" id="ARBA00023284"/>
    </source>
</evidence>
<dbReference type="SUPFAM" id="SSF64397">
    <property type="entry name" value="Hsp33 domain"/>
    <property type="match status" value="1"/>
</dbReference>
<dbReference type="InterPro" id="IPR000397">
    <property type="entry name" value="Heat_shock_Hsp33"/>
</dbReference>
<evidence type="ECO:0000256" key="3">
    <source>
        <dbReference type="ARBA" id="ARBA00023157"/>
    </source>
</evidence>
<keyword evidence="1 6" id="KW-0963">Cytoplasm</keyword>
<keyword evidence="5 6" id="KW-0676">Redox-active center</keyword>
<comment type="subcellular location">
    <subcellularLocation>
        <location evidence="6">Cytoplasm</location>
    </subcellularLocation>
</comment>
<dbReference type="PANTHER" id="PTHR30111:SF1">
    <property type="entry name" value="33 KDA CHAPERONIN"/>
    <property type="match status" value="1"/>
</dbReference>
<accession>A0ABQ0A6Y7</accession>
<dbReference type="NCBIfam" id="NF001033">
    <property type="entry name" value="PRK00114.1"/>
    <property type="match status" value="1"/>
</dbReference>
<proteinExistence type="inferred from homology"/>
<protein>
    <recommendedName>
        <fullName evidence="6">33 kDa chaperonin</fullName>
    </recommendedName>
    <alternativeName>
        <fullName evidence="6">Heat shock protein 33 homolog</fullName>
        <shortName evidence="6">HSP33</shortName>
    </alternativeName>
</protein>
<keyword evidence="3 6" id="KW-1015">Disulfide bond</keyword>
<dbReference type="Gene3D" id="1.10.287.480">
    <property type="entry name" value="helix hairpin bin"/>
    <property type="match status" value="1"/>
</dbReference>
<evidence type="ECO:0000313" key="7">
    <source>
        <dbReference type="EMBL" id="GAA6167422.1"/>
    </source>
</evidence>
<dbReference type="CDD" id="cd00498">
    <property type="entry name" value="Hsp33"/>
    <property type="match status" value="1"/>
</dbReference>
<evidence type="ECO:0000256" key="6">
    <source>
        <dbReference type="HAMAP-Rule" id="MF_00117"/>
    </source>
</evidence>
<reference evidence="7 8" key="1">
    <citation type="submission" date="2024-04" db="EMBL/GenBank/DDBJ databases">
        <title>Draft genome sequence of Sessilibacter corallicola NBRC 116591.</title>
        <authorList>
            <person name="Miyakawa T."/>
            <person name="Kusuya Y."/>
            <person name="Miura T."/>
        </authorList>
    </citation>
    <scope>NUCLEOTIDE SEQUENCE [LARGE SCALE GENOMIC DNA]</scope>
    <source>
        <strain evidence="7 8">KU-00831-HH</strain>
    </source>
</reference>
<keyword evidence="8" id="KW-1185">Reference proteome</keyword>
<comment type="PTM">
    <text evidence="6">Under oxidizing conditions two disulfide bonds are formed involving the reactive cysteines. Under reducing conditions zinc is bound to the reactive cysteines and the protein is inactive.</text>
</comment>
<comment type="caution">
    <text evidence="7">The sequence shown here is derived from an EMBL/GenBank/DDBJ whole genome shotgun (WGS) entry which is preliminary data.</text>
</comment>
<dbReference type="PIRSF" id="PIRSF005261">
    <property type="entry name" value="Heat_shock_Hsp33"/>
    <property type="match status" value="1"/>
</dbReference>
<evidence type="ECO:0000256" key="1">
    <source>
        <dbReference type="ARBA" id="ARBA00022490"/>
    </source>
</evidence>
<sequence length="316" mass="35809">MIHSSGLLIFLLDRHTQISAKIAMTDQQKRFIFEQADIRGEVVQLEQAYELAIKNRNFPEPIEQLLGQFLAAASLMSSTLKFDGTLSLQAKGSGPLNLIMAESSNQKSLRAVARMDESVDFNAIDTSDIRTLIGSDGYLAIIIEPDQGERYQGIVPLDSDNLAGCLEHYFHQSEQIETRFWFAQSKQRCAGLLLQALPKQVIANAHDNAEYWQTVNHLAETVKPEELLDLDQDVLIYRLFNEFEVRAFDSRPVKFECGCSRERSAKALLSLGENEVNQMIKELGVITIDCQFCLKQYNFNDSDITELFLQQKPTLH</sequence>
<gene>
    <name evidence="6 7" type="primary">hslO</name>
    <name evidence="7" type="ORF">NBRC116591_12320</name>
</gene>
<dbReference type="Pfam" id="PF01430">
    <property type="entry name" value="HSP33"/>
    <property type="match status" value="1"/>
</dbReference>
<evidence type="ECO:0000256" key="4">
    <source>
        <dbReference type="ARBA" id="ARBA00023186"/>
    </source>
</evidence>
<feature type="disulfide bond" description="Redox-active" evidence="6">
    <location>
        <begin position="290"/>
        <end position="293"/>
    </location>
</feature>
<evidence type="ECO:0000313" key="8">
    <source>
        <dbReference type="Proteomes" id="UP001465153"/>
    </source>
</evidence>
<keyword evidence="2 6" id="KW-0862">Zinc</keyword>
<comment type="function">
    <text evidence="6">Redox regulated molecular chaperone. Protects both thermally unfolding and oxidatively damaged proteins from irreversible aggregation. Plays an important role in the bacterial defense system toward oxidative stress.</text>
</comment>
<dbReference type="Proteomes" id="UP001465153">
    <property type="component" value="Unassembled WGS sequence"/>
</dbReference>
<keyword evidence="4 6" id="KW-0143">Chaperone</keyword>
<dbReference type="Gene3D" id="3.90.1280.10">
    <property type="entry name" value="HSP33 redox switch-like"/>
    <property type="match status" value="1"/>
</dbReference>
<organism evidence="7 8">
    <name type="scientific">Sessilibacter corallicola</name>
    <dbReference type="NCBI Taxonomy" id="2904075"/>
    <lineage>
        <taxon>Bacteria</taxon>
        <taxon>Pseudomonadati</taxon>
        <taxon>Pseudomonadota</taxon>
        <taxon>Gammaproteobacteria</taxon>
        <taxon>Cellvibrionales</taxon>
        <taxon>Cellvibrionaceae</taxon>
        <taxon>Sessilibacter</taxon>
    </lineage>
</organism>
<dbReference type="InterPro" id="IPR016153">
    <property type="entry name" value="Heat_shock_Hsp33_N"/>
</dbReference>
<dbReference type="Gene3D" id="3.55.30.10">
    <property type="entry name" value="Hsp33 domain"/>
    <property type="match status" value="1"/>
</dbReference>
<name>A0ABQ0A6Y7_9GAMM</name>
<comment type="similarity">
    <text evidence="6">Belongs to the HSP33 family.</text>
</comment>
<dbReference type="InterPro" id="IPR023212">
    <property type="entry name" value="Hsp33_helix_hairpin_bin_dom_sf"/>
</dbReference>
<dbReference type="PANTHER" id="PTHR30111">
    <property type="entry name" value="33 KDA CHAPERONIN"/>
    <property type="match status" value="1"/>
</dbReference>
<evidence type="ECO:0000256" key="2">
    <source>
        <dbReference type="ARBA" id="ARBA00022833"/>
    </source>
</evidence>